<proteinExistence type="predicted"/>
<organism evidence="2 3">
    <name type="scientific">Pseudomonas yamanorum</name>
    <dbReference type="NCBI Taxonomy" id="515393"/>
    <lineage>
        <taxon>Bacteria</taxon>
        <taxon>Pseudomonadati</taxon>
        <taxon>Pseudomonadota</taxon>
        <taxon>Gammaproteobacteria</taxon>
        <taxon>Pseudomonadales</taxon>
        <taxon>Pseudomonadaceae</taxon>
        <taxon>Pseudomonas</taxon>
    </lineage>
</organism>
<dbReference type="AlphaFoldDB" id="A0A7Y8JNU9"/>
<dbReference type="InterPro" id="IPR032557">
    <property type="entry name" value="DUF4935"/>
</dbReference>
<dbReference type="Proteomes" id="UP000531950">
    <property type="component" value="Unassembled WGS sequence"/>
</dbReference>
<dbReference type="RefSeq" id="WP_177076767.1">
    <property type="nucleotide sequence ID" value="NZ_JACARG010000014.1"/>
</dbReference>
<comment type="caution">
    <text evidence="2">The sequence shown here is derived from an EMBL/GenBank/DDBJ whole genome shotgun (WGS) entry which is preliminary data.</text>
</comment>
<protein>
    <submittedName>
        <fullName evidence="2">DUF4935 domain-containing protein</fullName>
    </submittedName>
</protein>
<dbReference type="EMBL" id="JACARG010000014">
    <property type="protein sequence ID" value="NWE12781.1"/>
    <property type="molecule type" value="Genomic_DNA"/>
</dbReference>
<gene>
    <name evidence="2" type="ORF">HX822_07505</name>
</gene>
<reference evidence="2 3" key="1">
    <citation type="submission" date="2020-04" db="EMBL/GenBank/DDBJ databases">
        <title>Molecular characterization of pseudomonads from Agaricus bisporus reveal novel blotch 2 pathogens in Western Europe.</title>
        <authorList>
            <person name="Taparia T."/>
            <person name="Krijger M."/>
            <person name="Haynes E."/>
            <person name="Elpinstone J.G."/>
            <person name="Noble R."/>
            <person name="Van Der Wolf J."/>
        </authorList>
    </citation>
    <scope>NUCLEOTIDE SEQUENCE [LARGE SCALE GENOMIC DNA]</scope>
    <source>
        <strain evidence="2 3">IPO3782</strain>
    </source>
</reference>
<evidence type="ECO:0000313" key="2">
    <source>
        <dbReference type="EMBL" id="NWE12781.1"/>
    </source>
</evidence>
<dbReference type="Pfam" id="PF16289">
    <property type="entry name" value="PIN_12"/>
    <property type="match status" value="1"/>
</dbReference>
<evidence type="ECO:0000259" key="1">
    <source>
        <dbReference type="Pfam" id="PF16289"/>
    </source>
</evidence>
<feature type="domain" description="DUF4935" evidence="1">
    <location>
        <begin position="8"/>
        <end position="174"/>
    </location>
</feature>
<evidence type="ECO:0000313" key="3">
    <source>
        <dbReference type="Proteomes" id="UP000531950"/>
    </source>
</evidence>
<accession>A0A7Y8JNU9</accession>
<name>A0A7Y8JNU9_9PSED</name>
<sequence length="359" mass="40414">MQLQSKIVFLDTNIYISKNYQFLTHSLGAIKGFCDEDEILLIVTDITSSEVKSHIHDESVETSAYLRKAKKELMLLRNLPGAPAFGVFTNLSVGDIENKLLADWDSFVTGEGVEIISVDGVAPSRVFERYFSSESPFAKGAKEKEFADAFVLERLVDLSVERAQPIHVISTDKDLEKFCVNQPALIFSDSVDEFIDAVNLSVSVEPAALASEALNKVKEQVLSFIQEGLPDVDYAIRSSDWDAQLEDVNIQHLELIKANLVSVARDQCLYELECAVVIETVESVKDYDRSPFDHEDDSYPFVLESEVIRTFDPVISVEVTIYYPDKLLEKVEFDVDMPYGMTLSNPIDEKRRELDIDGE</sequence>